<proteinExistence type="predicted"/>
<dbReference type="Proteomes" id="UP001157034">
    <property type="component" value="Unassembled WGS sequence"/>
</dbReference>
<dbReference type="InterPro" id="IPR036832">
    <property type="entry name" value="PPK_N_dom_sf"/>
</dbReference>
<sequence>METESPLGDATIAADLLDDYEPEPVWIDDGTLPSDRFLDRELSWLAFNQRVLELAEDETVPLLERANFLAIFADNLDEFFMVRVAGLKRRIETGIAVPTNVGTAPSTC</sequence>
<dbReference type="InterPro" id="IPR003414">
    <property type="entry name" value="PP_kinase"/>
</dbReference>
<accession>A0ABQ6K5B2</accession>
<dbReference type="SUPFAM" id="SSF140356">
    <property type="entry name" value="PPK N-terminal domain-like"/>
    <property type="match status" value="1"/>
</dbReference>
<evidence type="ECO:0000313" key="2">
    <source>
        <dbReference type="EMBL" id="GMA95820.1"/>
    </source>
</evidence>
<organism evidence="2 3">
    <name type="scientific">Pseudolysinimonas kribbensis</name>
    <dbReference type="NCBI Taxonomy" id="433641"/>
    <lineage>
        <taxon>Bacteria</taxon>
        <taxon>Bacillati</taxon>
        <taxon>Actinomycetota</taxon>
        <taxon>Actinomycetes</taxon>
        <taxon>Micrococcales</taxon>
        <taxon>Microbacteriaceae</taxon>
        <taxon>Pseudolysinimonas</taxon>
    </lineage>
</organism>
<dbReference type="Pfam" id="PF13089">
    <property type="entry name" value="PP_kinase_N"/>
    <property type="match status" value="1"/>
</dbReference>
<protein>
    <recommendedName>
        <fullName evidence="1">Polyphosphate kinase N-terminal domain-containing protein</fullName>
    </recommendedName>
</protein>
<dbReference type="Gene3D" id="1.20.58.310">
    <property type="entry name" value="Polyphosphate kinase N-terminal domain"/>
    <property type="match status" value="1"/>
</dbReference>
<evidence type="ECO:0000259" key="1">
    <source>
        <dbReference type="Pfam" id="PF13089"/>
    </source>
</evidence>
<reference evidence="3" key="1">
    <citation type="journal article" date="2019" name="Int. J. Syst. Evol. Microbiol.">
        <title>The Global Catalogue of Microorganisms (GCM) 10K type strain sequencing project: providing services to taxonomists for standard genome sequencing and annotation.</title>
        <authorList>
            <consortium name="The Broad Institute Genomics Platform"/>
            <consortium name="The Broad Institute Genome Sequencing Center for Infectious Disease"/>
            <person name="Wu L."/>
            <person name="Ma J."/>
        </authorList>
    </citation>
    <scope>NUCLEOTIDE SEQUENCE [LARGE SCALE GENOMIC DNA]</scope>
    <source>
        <strain evidence="3">NBRC 108894</strain>
    </source>
</reference>
<keyword evidence="3" id="KW-1185">Reference proteome</keyword>
<dbReference type="PANTHER" id="PTHR30218">
    <property type="entry name" value="POLYPHOSPHATE KINASE"/>
    <property type="match status" value="1"/>
</dbReference>
<dbReference type="InterPro" id="IPR025198">
    <property type="entry name" value="PPK_N_dom"/>
</dbReference>
<dbReference type="EMBL" id="BSVB01000001">
    <property type="protein sequence ID" value="GMA95820.1"/>
    <property type="molecule type" value="Genomic_DNA"/>
</dbReference>
<feature type="domain" description="Polyphosphate kinase N-terminal" evidence="1">
    <location>
        <begin position="37"/>
        <end position="105"/>
    </location>
</feature>
<comment type="caution">
    <text evidence="2">The sequence shown here is derived from an EMBL/GenBank/DDBJ whole genome shotgun (WGS) entry which is preliminary data.</text>
</comment>
<dbReference type="PANTHER" id="PTHR30218:SF0">
    <property type="entry name" value="POLYPHOSPHATE KINASE"/>
    <property type="match status" value="1"/>
</dbReference>
<name>A0ABQ6K5B2_9MICO</name>
<gene>
    <name evidence="2" type="ORF">GCM10025881_26440</name>
</gene>
<evidence type="ECO:0000313" key="3">
    <source>
        <dbReference type="Proteomes" id="UP001157034"/>
    </source>
</evidence>